<dbReference type="SMART" id="SM00342">
    <property type="entry name" value="HTH_ARAC"/>
    <property type="match status" value="1"/>
</dbReference>
<keyword evidence="3" id="KW-0804">Transcription</keyword>
<dbReference type="PANTHER" id="PTHR46796:SF13">
    <property type="entry name" value="HTH-TYPE TRANSCRIPTIONAL ACTIVATOR RHAS"/>
    <property type="match status" value="1"/>
</dbReference>
<proteinExistence type="predicted"/>
<dbReference type="Gene3D" id="1.10.10.60">
    <property type="entry name" value="Homeodomain-like"/>
    <property type="match status" value="1"/>
</dbReference>
<reference evidence="6" key="1">
    <citation type="submission" date="2016-10" db="EMBL/GenBank/DDBJ databases">
        <authorList>
            <person name="Varghese N."/>
            <person name="Submissions S."/>
        </authorList>
    </citation>
    <scope>NUCLEOTIDE SEQUENCE [LARGE SCALE GENOMIC DNA]</scope>
    <source>
        <strain evidence="6">DSM 44234</strain>
    </source>
</reference>
<dbReference type="PROSITE" id="PS01124">
    <property type="entry name" value="HTH_ARAC_FAMILY_2"/>
    <property type="match status" value="1"/>
</dbReference>
<organism evidence="5 6">
    <name type="scientific">Tsukamurella tyrosinosolvens</name>
    <dbReference type="NCBI Taxonomy" id="57704"/>
    <lineage>
        <taxon>Bacteria</taxon>
        <taxon>Bacillati</taxon>
        <taxon>Actinomycetota</taxon>
        <taxon>Actinomycetes</taxon>
        <taxon>Mycobacteriales</taxon>
        <taxon>Tsukamurellaceae</taxon>
        <taxon>Tsukamurella</taxon>
    </lineage>
</organism>
<accession>A0A1H4PDX7</accession>
<protein>
    <submittedName>
        <fullName evidence="5">AraC-type DNA-binding protein</fullName>
    </submittedName>
</protein>
<dbReference type="InterPro" id="IPR018060">
    <property type="entry name" value="HTH_AraC"/>
</dbReference>
<dbReference type="Pfam" id="PF12852">
    <property type="entry name" value="Cupin_6"/>
    <property type="match status" value="1"/>
</dbReference>
<evidence type="ECO:0000313" key="5">
    <source>
        <dbReference type="EMBL" id="SEC05394.1"/>
    </source>
</evidence>
<dbReference type="PROSITE" id="PS00041">
    <property type="entry name" value="HTH_ARAC_FAMILY_1"/>
    <property type="match status" value="1"/>
</dbReference>
<dbReference type="InterPro" id="IPR032783">
    <property type="entry name" value="AraC_lig"/>
</dbReference>
<keyword evidence="2 5" id="KW-0238">DNA-binding</keyword>
<dbReference type="Pfam" id="PF12833">
    <property type="entry name" value="HTH_18"/>
    <property type="match status" value="1"/>
</dbReference>
<dbReference type="PANTHER" id="PTHR46796">
    <property type="entry name" value="HTH-TYPE TRANSCRIPTIONAL ACTIVATOR RHAS-RELATED"/>
    <property type="match status" value="1"/>
</dbReference>
<dbReference type="RefSeq" id="WP_231857336.1">
    <property type="nucleotide sequence ID" value="NZ_FNSA01000003.1"/>
</dbReference>
<dbReference type="AlphaFoldDB" id="A0A1H4PDX7"/>
<evidence type="ECO:0000259" key="4">
    <source>
        <dbReference type="PROSITE" id="PS01124"/>
    </source>
</evidence>
<dbReference type="InterPro" id="IPR050204">
    <property type="entry name" value="AraC_XylS_family_regulators"/>
</dbReference>
<dbReference type="InterPro" id="IPR018062">
    <property type="entry name" value="HTH_AraC-typ_CS"/>
</dbReference>
<evidence type="ECO:0000256" key="3">
    <source>
        <dbReference type="ARBA" id="ARBA00023163"/>
    </source>
</evidence>
<evidence type="ECO:0000256" key="2">
    <source>
        <dbReference type="ARBA" id="ARBA00023125"/>
    </source>
</evidence>
<dbReference type="GO" id="GO:0003700">
    <property type="term" value="F:DNA-binding transcription factor activity"/>
    <property type="evidence" value="ECO:0007669"/>
    <property type="project" value="InterPro"/>
</dbReference>
<feature type="domain" description="HTH araC/xylS-type" evidence="4">
    <location>
        <begin position="206"/>
        <end position="304"/>
    </location>
</feature>
<evidence type="ECO:0000313" key="6">
    <source>
        <dbReference type="Proteomes" id="UP000182241"/>
    </source>
</evidence>
<sequence length="318" mass="33576">MDPLFRMVSGLRAHGLFSLRISMVPPWSVDIDDGAPLSVIAVDRGAAWIAGTGSPIRLDAGAVALVAHGPHYVVADEPDRPPTVRIEQGGTCVPLTESMRSTTHRGLLTWGNHDEGPDQLLVGTYASASQVGRHLVEQLPEFTVLPPGEVDDALIGLMRRELADPRPGHSFVIDRLLDVVVCAAIRSAARTAPTGWLSGTVDDVVAGALDLIHESPERPWTVASLAGALHVSRAGLAARFRAGVGEPPGRYLTLWRLTLAADALTSSDDGLDAIARRVGYGSAFALSAAFKRHHGLSPSQFRAREAAAPVETAAAPVS</sequence>
<keyword evidence="1" id="KW-0805">Transcription regulation</keyword>
<dbReference type="SUPFAM" id="SSF46689">
    <property type="entry name" value="Homeodomain-like"/>
    <property type="match status" value="2"/>
</dbReference>
<dbReference type="Proteomes" id="UP000182241">
    <property type="component" value="Unassembled WGS sequence"/>
</dbReference>
<dbReference type="EMBL" id="FNSA01000003">
    <property type="protein sequence ID" value="SEC05394.1"/>
    <property type="molecule type" value="Genomic_DNA"/>
</dbReference>
<name>A0A1H4PDX7_TSUTY</name>
<keyword evidence="6" id="KW-1185">Reference proteome</keyword>
<dbReference type="InterPro" id="IPR009057">
    <property type="entry name" value="Homeodomain-like_sf"/>
</dbReference>
<gene>
    <name evidence="5" type="ORF">SAMN04489793_1409</name>
</gene>
<evidence type="ECO:0000256" key="1">
    <source>
        <dbReference type="ARBA" id="ARBA00023015"/>
    </source>
</evidence>
<dbReference type="STRING" id="57704.SAMN04489793_1409"/>
<dbReference type="GO" id="GO:0043565">
    <property type="term" value="F:sequence-specific DNA binding"/>
    <property type="evidence" value="ECO:0007669"/>
    <property type="project" value="InterPro"/>
</dbReference>